<protein>
    <submittedName>
        <fullName evidence="4">Putativelike family protein</fullName>
    </submittedName>
</protein>
<dbReference type="InterPro" id="IPR051164">
    <property type="entry name" value="NmrA-like_oxidored"/>
</dbReference>
<dbReference type="Proteomes" id="UP000034680">
    <property type="component" value="Unassembled WGS sequence"/>
</dbReference>
<name>A0A0G2HMK9_9PEZI</name>
<dbReference type="PANTHER" id="PTHR42748">
    <property type="entry name" value="NITROGEN METABOLITE REPRESSION PROTEIN NMRA FAMILY MEMBER"/>
    <property type="match status" value="1"/>
</dbReference>
<evidence type="ECO:0000259" key="3">
    <source>
        <dbReference type="Pfam" id="PF05368"/>
    </source>
</evidence>
<dbReference type="PANTHER" id="PTHR42748:SF31">
    <property type="entry name" value="NMRA-LIKE DOMAIN-CONTAINING PROTEIN-RELATED"/>
    <property type="match status" value="1"/>
</dbReference>
<dbReference type="InterPro" id="IPR008030">
    <property type="entry name" value="NmrA-like"/>
</dbReference>
<proteinExistence type="inferred from homology"/>
<dbReference type="InterPro" id="IPR036291">
    <property type="entry name" value="NAD(P)-bd_dom_sf"/>
</dbReference>
<keyword evidence="5" id="KW-1185">Reference proteome</keyword>
<dbReference type="STRING" id="1214573.A0A0G2HMK9"/>
<evidence type="ECO:0000256" key="1">
    <source>
        <dbReference type="ARBA" id="ARBA00006328"/>
    </source>
</evidence>
<dbReference type="Pfam" id="PF05368">
    <property type="entry name" value="NmrA"/>
    <property type="match status" value="1"/>
</dbReference>
<evidence type="ECO:0000256" key="2">
    <source>
        <dbReference type="ARBA" id="ARBA00022857"/>
    </source>
</evidence>
<dbReference type="CDD" id="cd05251">
    <property type="entry name" value="NmrA_like_SDR_a"/>
    <property type="match status" value="1"/>
</dbReference>
<evidence type="ECO:0000313" key="5">
    <source>
        <dbReference type="Proteomes" id="UP000034680"/>
    </source>
</evidence>
<organism evidence="4 5">
    <name type="scientific">Diaporthe ampelina</name>
    <dbReference type="NCBI Taxonomy" id="1214573"/>
    <lineage>
        <taxon>Eukaryota</taxon>
        <taxon>Fungi</taxon>
        <taxon>Dikarya</taxon>
        <taxon>Ascomycota</taxon>
        <taxon>Pezizomycotina</taxon>
        <taxon>Sordariomycetes</taxon>
        <taxon>Sordariomycetidae</taxon>
        <taxon>Diaporthales</taxon>
        <taxon>Diaporthaceae</taxon>
        <taxon>Diaporthe</taxon>
    </lineage>
</organism>
<dbReference type="AlphaFoldDB" id="A0A0G2HMK9"/>
<comment type="caution">
    <text evidence="4">The sequence shown here is derived from an EMBL/GenBank/DDBJ whole genome shotgun (WGS) entry which is preliminary data.</text>
</comment>
<evidence type="ECO:0000313" key="4">
    <source>
        <dbReference type="EMBL" id="KKY36203.1"/>
    </source>
</evidence>
<dbReference type="EMBL" id="LCUC01000136">
    <property type="protein sequence ID" value="KKY36203.1"/>
    <property type="molecule type" value="Genomic_DNA"/>
</dbReference>
<keyword evidence="2" id="KW-0521">NADP</keyword>
<sequence>MASKKIIAVFGATGKQGGSIVQTFLNDPKLKDSWAVRGVSRSVEGDGAKKLSALGVEVVAGDLNDKPSLVKAMTGATAVFTMTNYWEKMDMEFEIQQGKNLADAAKEAGVNHYIWSSLLNVNKLTNGKLPHVYHFDSKALVEDYVRELGIPATFLQPGFFMDNVPGGMMRQLPPNNDWTLALPVPEDAPFPMFDAAEDTGKWVKAIVLKRDELLGKQVHAATAYLTPLEIVEGFKKTFPEAGATARFFGTSHEQFLGAMTGTGMPEFAAVEMLENMRLMAEGGYFGGKELSLDILEDKPTTWEEHLKNNQATKDLK</sequence>
<reference evidence="4 5" key="2">
    <citation type="submission" date="2015-05" db="EMBL/GenBank/DDBJ databases">
        <authorList>
            <person name="Morales-Cruz A."/>
            <person name="Amrine K.C."/>
            <person name="Cantu D."/>
        </authorList>
    </citation>
    <scope>NUCLEOTIDE SEQUENCE [LARGE SCALE GENOMIC DNA]</scope>
    <source>
        <strain evidence="4">DA912</strain>
    </source>
</reference>
<reference evidence="4 5" key="1">
    <citation type="submission" date="2015-05" db="EMBL/GenBank/DDBJ databases">
        <title>Distinctive expansion of gene families associated with plant cell wall degradation and secondary metabolism in the genomes of grapevine trunk pathogens.</title>
        <authorList>
            <person name="Lawrence D.P."/>
            <person name="Travadon R."/>
            <person name="Rolshausen P.E."/>
            <person name="Baumgartner K."/>
        </authorList>
    </citation>
    <scope>NUCLEOTIDE SEQUENCE [LARGE SCALE GENOMIC DNA]</scope>
    <source>
        <strain evidence="4">DA912</strain>
    </source>
</reference>
<dbReference type="Gene3D" id="3.40.50.720">
    <property type="entry name" value="NAD(P)-binding Rossmann-like Domain"/>
    <property type="match status" value="1"/>
</dbReference>
<comment type="similarity">
    <text evidence="1">Belongs to the NmrA-type oxidoreductase family.</text>
</comment>
<accession>A0A0G2HMK9</accession>
<dbReference type="Gene3D" id="3.90.25.10">
    <property type="entry name" value="UDP-galactose 4-epimerase, domain 1"/>
    <property type="match status" value="1"/>
</dbReference>
<dbReference type="GO" id="GO:0005634">
    <property type="term" value="C:nucleus"/>
    <property type="evidence" value="ECO:0007669"/>
    <property type="project" value="TreeGrafter"/>
</dbReference>
<gene>
    <name evidence="4" type="ORF">UCDDA912_g03808</name>
</gene>
<dbReference type="SUPFAM" id="SSF51735">
    <property type="entry name" value="NAD(P)-binding Rossmann-fold domains"/>
    <property type="match status" value="1"/>
</dbReference>
<feature type="domain" description="NmrA-like" evidence="3">
    <location>
        <begin position="4"/>
        <end position="306"/>
    </location>
</feature>
<dbReference type="OrthoDB" id="300709at2759"/>